<proteinExistence type="predicted"/>
<evidence type="ECO:0000313" key="3">
    <source>
        <dbReference type="EMBL" id="MBN3293907.1"/>
    </source>
</evidence>
<dbReference type="InterPro" id="IPR007110">
    <property type="entry name" value="Ig-like_dom"/>
</dbReference>
<dbReference type="InterPro" id="IPR003599">
    <property type="entry name" value="Ig_sub"/>
</dbReference>
<dbReference type="InterPro" id="IPR003598">
    <property type="entry name" value="Ig_sub2"/>
</dbReference>
<feature type="domain" description="Ig-like" evidence="2">
    <location>
        <begin position="198"/>
        <end position="288"/>
    </location>
</feature>
<dbReference type="PROSITE" id="PS50835">
    <property type="entry name" value="IG_LIKE"/>
    <property type="match status" value="4"/>
</dbReference>
<dbReference type="Proteomes" id="UP001166052">
    <property type="component" value="Unassembled WGS sequence"/>
</dbReference>
<dbReference type="Pfam" id="PF13927">
    <property type="entry name" value="Ig_3"/>
    <property type="match status" value="4"/>
</dbReference>
<feature type="non-terminal residue" evidence="3">
    <location>
        <position position="1"/>
    </location>
</feature>
<feature type="domain" description="Ig-like" evidence="2">
    <location>
        <begin position="8"/>
        <end position="98"/>
    </location>
</feature>
<protein>
    <submittedName>
        <fullName evidence="3">NCAM1 protein</fullName>
    </submittedName>
</protein>
<evidence type="ECO:0000256" key="1">
    <source>
        <dbReference type="ARBA" id="ARBA00023319"/>
    </source>
</evidence>
<evidence type="ECO:0000259" key="2">
    <source>
        <dbReference type="PROSITE" id="PS50835"/>
    </source>
</evidence>
<dbReference type="PANTHER" id="PTHR10075:SF100">
    <property type="entry name" value="FASCICLIN-2"/>
    <property type="match status" value="1"/>
</dbReference>
<feature type="domain" description="Ig-like" evidence="2">
    <location>
        <begin position="101"/>
        <end position="190"/>
    </location>
</feature>
<dbReference type="SMART" id="SM00408">
    <property type="entry name" value="IGc2"/>
    <property type="match status" value="4"/>
</dbReference>
<organism evidence="3 4">
    <name type="scientific">Polypterus senegalus</name>
    <name type="common">Senegal bichir</name>
    <dbReference type="NCBI Taxonomy" id="55291"/>
    <lineage>
        <taxon>Eukaryota</taxon>
        <taxon>Metazoa</taxon>
        <taxon>Chordata</taxon>
        <taxon>Craniata</taxon>
        <taxon>Vertebrata</taxon>
        <taxon>Euteleostomi</taxon>
        <taxon>Actinopterygii</taxon>
        <taxon>Polypteriformes</taxon>
        <taxon>Polypteridae</taxon>
        <taxon>Polypterus</taxon>
    </lineage>
</organism>
<reference evidence="3" key="1">
    <citation type="journal article" date="2021" name="Cell">
        <title>Tracing the genetic footprints of vertebrate landing in non-teleost ray-finned fishes.</title>
        <authorList>
            <person name="Bi X."/>
            <person name="Wang K."/>
            <person name="Yang L."/>
            <person name="Pan H."/>
            <person name="Jiang H."/>
            <person name="Wei Q."/>
            <person name="Fang M."/>
            <person name="Yu H."/>
            <person name="Zhu C."/>
            <person name="Cai Y."/>
            <person name="He Y."/>
            <person name="Gan X."/>
            <person name="Zeng H."/>
            <person name="Yu D."/>
            <person name="Zhu Y."/>
            <person name="Jiang H."/>
            <person name="Qiu Q."/>
            <person name="Yang H."/>
            <person name="Zhang Y.E."/>
            <person name="Wang W."/>
            <person name="Zhu M."/>
            <person name="He S."/>
            <person name="Zhang G."/>
        </authorList>
    </citation>
    <scope>NUCLEOTIDE SEQUENCE</scope>
    <source>
        <strain evidence="3">Bchr_001</strain>
    </source>
</reference>
<keyword evidence="1" id="KW-0393">Immunoglobulin domain</keyword>
<dbReference type="InterPro" id="IPR036179">
    <property type="entry name" value="Ig-like_dom_sf"/>
</dbReference>
<dbReference type="SMART" id="SM00409">
    <property type="entry name" value="IG"/>
    <property type="match status" value="4"/>
</dbReference>
<feature type="non-terminal residue" evidence="3">
    <location>
        <position position="402"/>
    </location>
</feature>
<gene>
    <name evidence="3" type="primary">Ncam1_1</name>
    <name evidence="3" type="ORF">GTO92_0022194</name>
</gene>
<comment type="caution">
    <text evidence="3">The sequence shown here is derived from an EMBL/GenBank/DDBJ whole genome shotgun (WGS) entry which is preliminary data.</text>
</comment>
<name>A0ABS2Z4C9_POLSE</name>
<dbReference type="PANTHER" id="PTHR10075">
    <property type="entry name" value="BASIGIN RELATED"/>
    <property type="match status" value="1"/>
</dbReference>
<keyword evidence="4" id="KW-1185">Reference proteome</keyword>
<sequence length="402" mass="45369">MFFTDTAKKMIIIPPPSTEIDTDTTIYCRVSGGEAEFQWFKPNGEEISDNDDDLRVETVDEETSKLIIAKIQLKHNGVYKCKSIFEDNQEKVSSISISVTKKISISNTDTYKEFLEGSNAVLSCNATGIPAPDIIWLHDRLDVTKKNDDRIKVIDNRYLHINGIRKTDSGTYTCKAQIKQRNEELSRDFSVVVNDAAKKMIIIPPPSTEIDTDTTIYCRVSGGEAEFQWFKPNGEEISDNDDDLRVETVDEETSKLIIAKIQLKHNGVYKCKSIFEDNQEKVSSISISVTKKISISNTDTYKEFLEGSNAVLSCNATGIPAPDIIWLHDRLDVTKKNDDRIKVIDNRYLHINGIRKTDSGTYTCKAQIKQRNEELSRDFSVVVNGQLPKPFFTLSCTIGPMP</sequence>
<evidence type="ECO:0000313" key="4">
    <source>
        <dbReference type="Proteomes" id="UP001166052"/>
    </source>
</evidence>
<dbReference type="Gene3D" id="2.60.40.10">
    <property type="entry name" value="Immunoglobulins"/>
    <property type="match status" value="4"/>
</dbReference>
<dbReference type="EMBL" id="JAAWVN010023885">
    <property type="protein sequence ID" value="MBN3293907.1"/>
    <property type="molecule type" value="Genomic_DNA"/>
</dbReference>
<accession>A0ABS2Z4C9</accession>
<dbReference type="SUPFAM" id="SSF48726">
    <property type="entry name" value="Immunoglobulin"/>
    <property type="match status" value="4"/>
</dbReference>
<dbReference type="InterPro" id="IPR013783">
    <property type="entry name" value="Ig-like_fold"/>
</dbReference>
<feature type="domain" description="Ig-like" evidence="2">
    <location>
        <begin position="291"/>
        <end position="380"/>
    </location>
</feature>